<reference evidence="8 9" key="1">
    <citation type="submission" date="2016-08" db="EMBL/GenBank/DDBJ databases">
        <title>A novel genetic cassette of butanologenic Thermoanaerobacterium thermosaccharolyticum that directly convert cellulose to butanol.</title>
        <authorList>
            <person name="Li T."/>
            <person name="He J."/>
        </authorList>
    </citation>
    <scope>NUCLEOTIDE SEQUENCE [LARGE SCALE GENOMIC DNA]</scope>
    <source>
        <strain evidence="8 9">TG57</strain>
    </source>
</reference>
<evidence type="ECO:0000256" key="3">
    <source>
        <dbReference type="ARBA" id="ARBA00022679"/>
    </source>
</evidence>
<dbReference type="PIRSF" id="PIRSF000699">
    <property type="entry name" value="PTS_IILac_III"/>
    <property type="match status" value="1"/>
</dbReference>
<feature type="modified residue" description="Phosphohistidine; by HPr" evidence="7">
    <location>
        <position position="75"/>
    </location>
</feature>
<dbReference type="Gene3D" id="1.20.58.80">
    <property type="entry name" value="Phosphotransferase system, lactose/cellobiose-type IIA subunit"/>
    <property type="match status" value="1"/>
</dbReference>
<accession>A0A223HX09</accession>
<protein>
    <submittedName>
        <fullName evidence="8">Phosphotransferase system PTS lactose cellobiose-specific IIA subunit</fullName>
    </submittedName>
</protein>
<sequence length="105" mass="11883">MSFEEIVMNIIVYAGNAKSYCFEALNEAKKGDFKKSDELIAKAKDELLKAHHIQTELIKEEALGNGHKPTLLMMHAQDHLMNASLAKDLIIELIDICKQNNKKED</sequence>
<name>A0A223HX09_THETR</name>
<dbReference type="RefSeq" id="WP_094396982.1">
    <property type="nucleotide sequence ID" value="NZ_CP016893.1"/>
</dbReference>
<dbReference type="InterPro" id="IPR036542">
    <property type="entry name" value="PTS_IIA_lac/cel_sf"/>
</dbReference>
<feature type="binding site" evidence="6">
    <location>
        <position position="78"/>
    </location>
    <ligand>
        <name>Mg(2+)</name>
        <dbReference type="ChEBI" id="CHEBI:18420"/>
        <note>ligand shared between all trimeric partners</note>
    </ligand>
</feature>
<dbReference type="PANTHER" id="PTHR34382:SF7">
    <property type="entry name" value="PTS SYSTEM N,N'-DIACETYLCHITOBIOSE-SPECIFIC EIIA COMPONENT"/>
    <property type="match status" value="1"/>
</dbReference>
<keyword evidence="3 8" id="KW-0808">Transferase</keyword>
<dbReference type="Proteomes" id="UP000214975">
    <property type="component" value="Chromosome"/>
</dbReference>
<keyword evidence="1" id="KW-0813">Transport</keyword>
<keyword evidence="2" id="KW-0762">Sugar transport</keyword>
<evidence type="ECO:0000256" key="6">
    <source>
        <dbReference type="PIRSR" id="PIRSR000699-2"/>
    </source>
</evidence>
<organism evidence="8 9">
    <name type="scientific">Thermoanaerobacterium thermosaccharolyticum</name>
    <name type="common">Clostridium thermosaccharolyticum</name>
    <dbReference type="NCBI Taxonomy" id="1517"/>
    <lineage>
        <taxon>Bacteria</taxon>
        <taxon>Bacillati</taxon>
        <taxon>Bacillota</taxon>
        <taxon>Clostridia</taxon>
        <taxon>Thermoanaerobacterales</taxon>
        <taxon>Thermoanaerobacteraceae</taxon>
        <taxon>Thermoanaerobacterium</taxon>
    </lineage>
</organism>
<keyword evidence="4" id="KW-0598">Phosphotransferase system</keyword>
<keyword evidence="6" id="KW-0479">Metal-binding</keyword>
<evidence type="ECO:0000256" key="7">
    <source>
        <dbReference type="PROSITE-ProRule" id="PRU00418"/>
    </source>
</evidence>
<evidence type="ECO:0000256" key="2">
    <source>
        <dbReference type="ARBA" id="ARBA00022597"/>
    </source>
</evidence>
<dbReference type="PANTHER" id="PTHR34382">
    <property type="entry name" value="PTS SYSTEM N,N'-DIACETYLCHITOBIOSE-SPECIFIC EIIA COMPONENT"/>
    <property type="match status" value="1"/>
</dbReference>
<feature type="active site" description="Tele-phosphohistidine intermediate" evidence="5">
    <location>
        <position position="75"/>
    </location>
</feature>
<evidence type="ECO:0000256" key="1">
    <source>
        <dbReference type="ARBA" id="ARBA00022448"/>
    </source>
</evidence>
<comment type="cofactor">
    <cofactor evidence="6">
        <name>Mg(2+)</name>
        <dbReference type="ChEBI" id="CHEBI:18420"/>
    </cofactor>
    <text evidence="6">Binds 1 Mg(2+) ion per trimer.</text>
</comment>
<dbReference type="EMBL" id="CP016893">
    <property type="protein sequence ID" value="AST57011.1"/>
    <property type="molecule type" value="Genomic_DNA"/>
</dbReference>
<dbReference type="SUPFAM" id="SSF46973">
    <property type="entry name" value="Enzyme IIa from lactose specific PTS, IIa-lac"/>
    <property type="match status" value="1"/>
</dbReference>
<dbReference type="Pfam" id="PF02255">
    <property type="entry name" value="PTS_IIA"/>
    <property type="match status" value="1"/>
</dbReference>
<dbReference type="AlphaFoldDB" id="A0A223HX09"/>
<evidence type="ECO:0000313" key="9">
    <source>
        <dbReference type="Proteomes" id="UP000214975"/>
    </source>
</evidence>
<gene>
    <name evidence="8" type="ORF">Thert_00873</name>
</gene>
<dbReference type="PROSITE" id="PS51095">
    <property type="entry name" value="PTS_EIIA_TYPE_3"/>
    <property type="match status" value="1"/>
</dbReference>
<evidence type="ECO:0000256" key="5">
    <source>
        <dbReference type="PIRSR" id="PIRSR000699-1"/>
    </source>
</evidence>
<dbReference type="InterPro" id="IPR003188">
    <property type="entry name" value="PTS_IIA_lac/cel"/>
</dbReference>
<dbReference type="GO" id="GO:0046872">
    <property type="term" value="F:metal ion binding"/>
    <property type="evidence" value="ECO:0007669"/>
    <property type="project" value="UniProtKB-KW"/>
</dbReference>
<dbReference type="GO" id="GO:0016740">
    <property type="term" value="F:transferase activity"/>
    <property type="evidence" value="ECO:0007669"/>
    <property type="project" value="UniProtKB-KW"/>
</dbReference>
<proteinExistence type="predicted"/>
<evidence type="ECO:0000313" key="8">
    <source>
        <dbReference type="EMBL" id="AST57011.1"/>
    </source>
</evidence>
<dbReference type="CDD" id="cd00215">
    <property type="entry name" value="PTS_IIA_lac"/>
    <property type="match status" value="1"/>
</dbReference>
<dbReference type="GO" id="GO:0009401">
    <property type="term" value="P:phosphoenolpyruvate-dependent sugar phosphotransferase system"/>
    <property type="evidence" value="ECO:0007669"/>
    <property type="project" value="UniProtKB-KW"/>
</dbReference>
<keyword evidence="6" id="KW-0460">Magnesium</keyword>
<evidence type="ECO:0000256" key="4">
    <source>
        <dbReference type="ARBA" id="ARBA00022683"/>
    </source>
</evidence>